<name>A0A5C4SKA9_9FLAO</name>
<sequence>MIHKTTALCLVFILLANNINTLAIVGGFIINQDFIAKTLCVQKEDQKGCNGKCHLKKQLVKNNADTNSEAPAQNNKRTALDTFYVVSYHNVFKNVFNTTLTPKKPQLYTSIRITKAFLKVETPPPNFS</sequence>
<dbReference type="RefSeq" id="WP_139697143.1">
    <property type="nucleotide sequence ID" value="NZ_CP074074.1"/>
</dbReference>
<evidence type="ECO:0000313" key="1">
    <source>
        <dbReference type="EMBL" id="TNJ44269.1"/>
    </source>
</evidence>
<evidence type="ECO:0000313" key="2">
    <source>
        <dbReference type="Proteomes" id="UP000308713"/>
    </source>
</evidence>
<organism evidence="1 2">
    <name type="scientific">Allotamlana fucoidanivorans</name>
    <dbReference type="NCBI Taxonomy" id="2583814"/>
    <lineage>
        <taxon>Bacteria</taxon>
        <taxon>Pseudomonadati</taxon>
        <taxon>Bacteroidota</taxon>
        <taxon>Flavobacteriia</taxon>
        <taxon>Flavobacteriales</taxon>
        <taxon>Flavobacteriaceae</taxon>
        <taxon>Allotamlana</taxon>
    </lineage>
</organism>
<keyword evidence="2" id="KW-1185">Reference proteome</keyword>
<comment type="caution">
    <text evidence="1">The sequence shown here is derived from an EMBL/GenBank/DDBJ whole genome shotgun (WGS) entry which is preliminary data.</text>
</comment>
<accession>A0A5C4SKA9</accession>
<reference evidence="1 2" key="1">
    <citation type="submission" date="2019-05" db="EMBL/GenBank/DDBJ databases">
        <title>Tamlana fucoidanivorans sp. nov., isolated from the surface of algae collected from Fujian province in China.</title>
        <authorList>
            <person name="Li J."/>
        </authorList>
    </citation>
    <scope>NUCLEOTIDE SEQUENCE [LARGE SCALE GENOMIC DNA]</scope>
    <source>
        <strain evidence="1 2">CW2-9</strain>
    </source>
</reference>
<dbReference type="AlphaFoldDB" id="A0A5C4SKA9"/>
<proteinExistence type="predicted"/>
<dbReference type="Proteomes" id="UP000308713">
    <property type="component" value="Unassembled WGS sequence"/>
</dbReference>
<gene>
    <name evidence="1" type="ORF">FGF67_09570</name>
</gene>
<protein>
    <submittedName>
        <fullName evidence="1">Uncharacterized protein</fullName>
    </submittedName>
</protein>
<dbReference type="OrthoDB" id="980645at2"/>
<dbReference type="EMBL" id="VDCS01000008">
    <property type="protein sequence ID" value="TNJ44269.1"/>
    <property type="molecule type" value="Genomic_DNA"/>
</dbReference>